<accession>A0A2Z6P1B3</accession>
<dbReference type="PANTHER" id="PTHR24177:SF437">
    <property type="entry name" value="ANKYRIN REPEAT PROTEIN"/>
    <property type="match status" value="1"/>
</dbReference>
<gene>
    <name evidence="3" type="ORF">TSUD_300430</name>
</gene>
<name>A0A2Z6P1B3_TRISU</name>
<dbReference type="EMBL" id="DF974577">
    <property type="protein sequence ID" value="GAU49516.1"/>
    <property type="molecule type" value="Genomic_DNA"/>
</dbReference>
<reference evidence="4" key="1">
    <citation type="journal article" date="2017" name="Front. Plant Sci.">
        <title>Climate Clever Clovers: New Paradigm to Reduce the Environmental Footprint of Ruminants by Breeding Low Methanogenic Forages Utilizing Haplotype Variation.</title>
        <authorList>
            <person name="Kaur P."/>
            <person name="Appels R."/>
            <person name="Bayer P.E."/>
            <person name="Keeble-Gagnere G."/>
            <person name="Wang J."/>
            <person name="Hirakawa H."/>
            <person name="Shirasawa K."/>
            <person name="Vercoe P."/>
            <person name="Stefanova K."/>
            <person name="Durmic Z."/>
            <person name="Nichols P."/>
            <person name="Revell C."/>
            <person name="Isobe S.N."/>
            <person name="Edwards D."/>
            <person name="Erskine W."/>
        </authorList>
    </citation>
    <scope>NUCLEOTIDE SEQUENCE [LARGE SCALE GENOMIC DNA]</scope>
    <source>
        <strain evidence="4">cv. Daliak</strain>
    </source>
</reference>
<evidence type="ECO:0000256" key="2">
    <source>
        <dbReference type="SAM" id="Phobius"/>
    </source>
</evidence>
<dbReference type="SMART" id="SM00248">
    <property type="entry name" value="ANK"/>
    <property type="match status" value="4"/>
</dbReference>
<evidence type="ECO:0000313" key="4">
    <source>
        <dbReference type="Proteomes" id="UP000242715"/>
    </source>
</evidence>
<organism evidence="3 4">
    <name type="scientific">Trifolium subterraneum</name>
    <name type="common">Subterranean clover</name>
    <dbReference type="NCBI Taxonomy" id="3900"/>
    <lineage>
        <taxon>Eukaryota</taxon>
        <taxon>Viridiplantae</taxon>
        <taxon>Streptophyta</taxon>
        <taxon>Embryophyta</taxon>
        <taxon>Tracheophyta</taxon>
        <taxon>Spermatophyta</taxon>
        <taxon>Magnoliopsida</taxon>
        <taxon>eudicotyledons</taxon>
        <taxon>Gunneridae</taxon>
        <taxon>Pentapetalae</taxon>
        <taxon>rosids</taxon>
        <taxon>fabids</taxon>
        <taxon>Fabales</taxon>
        <taxon>Fabaceae</taxon>
        <taxon>Papilionoideae</taxon>
        <taxon>50 kb inversion clade</taxon>
        <taxon>NPAAA clade</taxon>
        <taxon>Hologalegina</taxon>
        <taxon>IRL clade</taxon>
        <taxon>Trifolieae</taxon>
        <taxon>Trifolium</taxon>
    </lineage>
</organism>
<dbReference type="SUPFAM" id="SSF48403">
    <property type="entry name" value="Ankyrin repeat"/>
    <property type="match status" value="1"/>
</dbReference>
<dbReference type="InterPro" id="IPR036770">
    <property type="entry name" value="Ankyrin_rpt-contain_sf"/>
</dbReference>
<dbReference type="Pfam" id="PF12796">
    <property type="entry name" value="Ank_2"/>
    <property type="match status" value="1"/>
</dbReference>
<dbReference type="OrthoDB" id="1925304at2759"/>
<comment type="subcellular location">
    <subcellularLocation>
        <location evidence="1">Cell membrane</location>
        <topology evidence="1">Peripheral membrane protein</topology>
        <orientation evidence="1">Cytoplasmic side</orientation>
    </subcellularLocation>
</comment>
<keyword evidence="4" id="KW-1185">Reference proteome</keyword>
<dbReference type="InterPro" id="IPR002110">
    <property type="entry name" value="Ankyrin_rpt"/>
</dbReference>
<feature type="transmembrane region" description="Helical" evidence="2">
    <location>
        <begin position="324"/>
        <end position="346"/>
    </location>
</feature>
<evidence type="ECO:0000256" key="1">
    <source>
        <dbReference type="ARBA" id="ARBA00004413"/>
    </source>
</evidence>
<sequence>MIDQEEKLKNYAIAEGWPTVLHIAAGSNHIQFVEELLKMLDPEGKDVALQDYKGNTAFCFAAAAGNIEIVDLLLKRNPHLPGIRGGKGYIPIQFAAMQGKCEMTWHLYDKTKHCFEDGDWNLLFFTCIYTDIYDLALKMVKERQTLAFERDLNKETALHLLAQKKMSLDSGYHGPEHDHNPGKKNDVVLQLVKFLWTTIVKAHYRKDELKEIINHPSQLIFDAAKDGNFGFLSELISVYPSLIWDVDNKNRTIIHIAVLHRHTSIFSFVHKIGHIKGIIVTYEDDERNTMLHMAAKLAPRGQLELVSGAAFQMCVELLWFEVQLLYLMALHFIIFIRLLSGGIFIVSII</sequence>
<dbReference type="PANTHER" id="PTHR24177">
    <property type="entry name" value="CASKIN"/>
    <property type="match status" value="1"/>
</dbReference>
<dbReference type="Gene3D" id="1.25.40.20">
    <property type="entry name" value="Ankyrin repeat-containing domain"/>
    <property type="match status" value="2"/>
</dbReference>
<evidence type="ECO:0000313" key="3">
    <source>
        <dbReference type="EMBL" id="GAU49516.1"/>
    </source>
</evidence>
<keyword evidence="2" id="KW-0472">Membrane</keyword>
<dbReference type="Proteomes" id="UP000242715">
    <property type="component" value="Unassembled WGS sequence"/>
</dbReference>
<keyword evidence="2" id="KW-1133">Transmembrane helix</keyword>
<keyword evidence="2" id="KW-0812">Transmembrane</keyword>
<dbReference type="AlphaFoldDB" id="A0A2Z6P1B3"/>
<proteinExistence type="predicted"/>
<dbReference type="GO" id="GO:0005886">
    <property type="term" value="C:plasma membrane"/>
    <property type="evidence" value="ECO:0007669"/>
    <property type="project" value="UniProtKB-SubCell"/>
</dbReference>
<protein>
    <submittedName>
        <fullName evidence="3">Uncharacterized protein</fullName>
    </submittedName>
</protein>